<name>A0A0P7AZP8_9FLAO</name>
<dbReference type="EMBL" id="LDJX01000001">
    <property type="protein sequence ID" value="KPM33781.1"/>
    <property type="molecule type" value="Genomic_DNA"/>
</dbReference>
<comment type="caution">
    <text evidence="1">The sequence shown here is derived from an EMBL/GenBank/DDBJ whole genome shotgun (WGS) entry which is preliminary data.</text>
</comment>
<proteinExistence type="predicted"/>
<dbReference type="AlphaFoldDB" id="A0A0P7AZP8"/>
<dbReference type="Proteomes" id="UP000050280">
    <property type="component" value="Unassembled WGS sequence"/>
</dbReference>
<dbReference type="STRING" id="1300341.I595_687"/>
<accession>A0A0P7AZP8</accession>
<keyword evidence="2" id="KW-1185">Reference proteome</keyword>
<reference evidence="1 2" key="1">
    <citation type="submission" date="2015-09" db="EMBL/GenBank/DDBJ databases">
        <title>Genome sequence of the marine flavobacterium Croceitalea dokdonensis DOKDO 023 that contains proton- and sodium-pumping rhodopsins.</title>
        <authorList>
            <person name="Kwon S.-K."/>
            <person name="Lee H.K."/>
            <person name="Kwak M.-J."/>
            <person name="Kim J.F."/>
        </authorList>
    </citation>
    <scope>NUCLEOTIDE SEQUENCE [LARGE SCALE GENOMIC DNA]</scope>
    <source>
        <strain evidence="1 2">DOKDO 023</strain>
    </source>
</reference>
<evidence type="ECO:0000313" key="1">
    <source>
        <dbReference type="EMBL" id="KPM33781.1"/>
    </source>
</evidence>
<sequence>MKILVLDKDSIQNNQHLHGIQGTFAKPKENNLFLPHPSQRNQKSYDYSWLRSFVPHRERNS</sequence>
<gene>
    <name evidence="1" type="ORF">I595_687</name>
</gene>
<evidence type="ECO:0000313" key="2">
    <source>
        <dbReference type="Proteomes" id="UP000050280"/>
    </source>
</evidence>
<organism evidence="1 2">
    <name type="scientific">Croceitalea dokdonensis DOKDO 023</name>
    <dbReference type="NCBI Taxonomy" id="1300341"/>
    <lineage>
        <taxon>Bacteria</taxon>
        <taxon>Pseudomonadati</taxon>
        <taxon>Bacteroidota</taxon>
        <taxon>Flavobacteriia</taxon>
        <taxon>Flavobacteriales</taxon>
        <taxon>Flavobacteriaceae</taxon>
        <taxon>Croceitalea</taxon>
    </lineage>
</organism>
<protein>
    <submittedName>
        <fullName evidence="1">Uncharacterized protein</fullName>
    </submittedName>
</protein>